<dbReference type="Proteomes" id="UP000465302">
    <property type="component" value="Unassembled WGS sequence"/>
</dbReference>
<dbReference type="EMBL" id="BLKS01000004">
    <property type="protein sequence ID" value="GFG55767.1"/>
    <property type="molecule type" value="Genomic_DNA"/>
</dbReference>
<proteinExistence type="predicted"/>
<evidence type="ECO:0000313" key="1">
    <source>
        <dbReference type="EMBL" id="GFG55767.1"/>
    </source>
</evidence>
<comment type="caution">
    <text evidence="1">The sequence shown here is derived from an EMBL/GenBank/DDBJ whole genome shotgun (WGS) entry which is preliminary data.</text>
</comment>
<sequence>MGKRFDTSVGSEGLGPHSGYTCPDCNGSLVAVSAGSYRCRVGHAWTAEALLQARDHEIEGALWVALRSLEEKANLSRKMAEHAGHDMLRQRYTELAEEAEHAMTVLGNRLRDTAPDPGERGVG</sequence>
<protein>
    <recommendedName>
        <fullName evidence="3">Chemotaxis protein CheB</fullName>
    </recommendedName>
</protein>
<name>A0A7I9WES0_MYCAG</name>
<accession>A0A7I9WES0</accession>
<dbReference type="AlphaFoldDB" id="A0A7I9WES0"/>
<evidence type="ECO:0008006" key="3">
    <source>
        <dbReference type="Google" id="ProtNLM"/>
    </source>
</evidence>
<gene>
    <name evidence="1" type="ORF">MAGR_72080</name>
</gene>
<evidence type="ECO:0000313" key="2">
    <source>
        <dbReference type="Proteomes" id="UP000465302"/>
    </source>
</evidence>
<organism evidence="1 2">
    <name type="scientific">Mycolicibacterium agri</name>
    <name type="common">Mycobacterium agri</name>
    <dbReference type="NCBI Taxonomy" id="36811"/>
    <lineage>
        <taxon>Bacteria</taxon>
        <taxon>Bacillati</taxon>
        <taxon>Actinomycetota</taxon>
        <taxon>Actinomycetes</taxon>
        <taxon>Mycobacteriales</taxon>
        <taxon>Mycobacteriaceae</taxon>
        <taxon>Mycolicibacterium</taxon>
    </lineage>
</organism>
<dbReference type="RefSeq" id="WP_237683020.1">
    <property type="nucleotide sequence ID" value="NZ_BLKS01000004.1"/>
</dbReference>
<reference evidence="1 2" key="1">
    <citation type="journal article" date="2019" name="Emerg. Microbes Infect.">
        <title>Comprehensive subspecies identification of 175 nontuberculous mycobacteria species based on 7547 genomic profiles.</title>
        <authorList>
            <person name="Matsumoto Y."/>
            <person name="Kinjo T."/>
            <person name="Motooka D."/>
            <person name="Nabeya D."/>
            <person name="Jung N."/>
            <person name="Uechi K."/>
            <person name="Horii T."/>
            <person name="Iida T."/>
            <person name="Fujita J."/>
            <person name="Nakamura S."/>
        </authorList>
    </citation>
    <scope>NUCLEOTIDE SEQUENCE [LARGE SCALE GENOMIC DNA]</scope>
    <source>
        <strain evidence="1 2">JCM 6377</strain>
    </source>
</reference>